<sequence>MNEEREDVRTGPPERTGLTAQQYETEEVRAKAADALQIALDRRDNGAPRNDLAEDPGHPDS</sequence>
<feature type="compositionally biased region" description="Basic and acidic residues" evidence="1">
    <location>
        <begin position="40"/>
        <end position="61"/>
    </location>
</feature>
<feature type="region of interest" description="Disordered" evidence="1">
    <location>
        <begin position="39"/>
        <end position="61"/>
    </location>
</feature>
<dbReference type="RefSeq" id="WP_285569768.1">
    <property type="nucleotide sequence ID" value="NZ_BSTK01000003.1"/>
</dbReference>
<feature type="region of interest" description="Disordered" evidence="1">
    <location>
        <begin position="1"/>
        <end position="27"/>
    </location>
</feature>
<evidence type="ECO:0000313" key="3">
    <source>
        <dbReference type="Proteomes" id="UP001165074"/>
    </source>
</evidence>
<comment type="caution">
    <text evidence="2">The sequence shown here is derived from an EMBL/GenBank/DDBJ whole genome shotgun (WGS) entry which is preliminary data.</text>
</comment>
<reference evidence="2" key="1">
    <citation type="submission" date="2023-03" db="EMBL/GenBank/DDBJ databases">
        <title>Actinoallomurus iriomotensis NBRC 103684.</title>
        <authorList>
            <person name="Ichikawa N."/>
            <person name="Sato H."/>
            <person name="Tonouchi N."/>
        </authorList>
    </citation>
    <scope>NUCLEOTIDE SEQUENCE</scope>
    <source>
        <strain evidence="2">NBRC 103684</strain>
    </source>
</reference>
<evidence type="ECO:0000313" key="2">
    <source>
        <dbReference type="EMBL" id="GLY84355.1"/>
    </source>
</evidence>
<evidence type="ECO:0000256" key="1">
    <source>
        <dbReference type="SAM" id="MobiDB-lite"/>
    </source>
</evidence>
<dbReference type="Proteomes" id="UP001165074">
    <property type="component" value="Unassembled WGS sequence"/>
</dbReference>
<protein>
    <submittedName>
        <fullName evidence="2">Uncharacterized protein</fullName>
    </submittedName>
</protein>
<dbReference type="AlphaFoldDB" id="A0A9W6S2R8"/>
<gene>
    <name evidence="2" type="ORF">Airi02_022840</name>
</gene>
<dbReference type="EMBL" id="BSTK01000003">
    <property type="protein sequence ID" value="GLY84355.1"/>
    <property type="molecule type" value="Genomic_DNA"/>
</dbReference>
<organism evidence="2 3">
    <name type="scientific">Actinoallomurus iriomotensis</name>
    <dbReference type="NCBI Taxonomy" id="478107"/>
    <lineage>
        <taxon>Bacteria</taxon>
        <taxon>Bacillati</taxon>
        <taxon>Actinomycetota</taxon>
        <taxon>Actinomycetes</taxon>
        <taxon>Streptosporangiales</taxon>
        <taxon>Thermomonosporaceae</taxon>
        <taxon>Actinoallomurus</taxon>
    </lineage>
</organism>
<name>A0A9W6S2R8_9ACTN</name>
<accession>A0A9W6S2R8</accession>
<proteinExistence type="predicted"/>
<keyword evidence="3" id="KW-1185">Reference proteome</keyword>